<evidence type="ECO:0000256" key="4">
    <source>
        <dbReference type="ARBA" id="ARBA00023125"/>
    </source>
</evidence>
<name>G9Y431_HAFAL</name>
<dbReference type="InterPro" id="IPR001034">
    <property type="entry name" value="DeoR_HTH"/>
</dbReference>
<keyword evidence="5" id="KW-0804">Transcription</keyword>
<dbReference type="GO" id="GO:0003677">
    <property type="term" value="F:DNA binding"/>
    <property type="evidence" value="ECO:0007669"/>
    <property type="project" value="UniProtKB-KW"/>
</dbReference>
<dbReference type="SMART" id="SM01134">
    <property type="entry name" value="DeoRC"/>
    <property type="match status" value="1"/>
</dbReference>
<dbReference type="SMART" id="SM00420">
    <property type="entry name" value="HTH_DEOR"/>
    <property type="match status" value="1"/>
</dbReference>
<dbReference type="Pfam" id="PF08220">
    <property type="entry name" value="HTH_DeoR"/>
    <property type="match status" value="1"/>
</dbReference>
<sequence length="281" mass="31224">MRFITTALKRVFFTIFKYNHQIIIYALELIMTESQRHQLLLEMLQQTGFVTVEQVIDRLQVSPATARRDINKLGESGKLKKVRNGAEAVSQNRVAWTPMNIHQAQNHEEKVRIARAASQLVKPGESIVINCGSTAFTLGREICGKDAQVITNYLPLANFLIEQEHDSVVIMGGQYNRSQAITLAPQEGESSLYAGHWMFTSGKGLTAEGLYKTDMLTAMAEQKMLNYVGKLVVLADSSKVGQRAGMLFSRAEQIDIVITGKAADEKVIEQLKAQGVEVILV</sequence>
<dbReference type="InterPro" id="IPR036388">
    <property type="entry name" value="WH-like_DNA-bd_sf"/>
</dbReference>
<dbReference type="InterPro" id="IPR036390">
    <property type="entry name" value="WH_DNA-bd_sf"/>
</dbReference>
<protein>
    <submittedName>
        <fullName evidence="7">Transcriptional regulator, DeoR family</fullName>
    </submittedName>
</protein>
<evidence type="ECO:0000256" key="1">
    <source>
        <dbReference type="ARBA" id="ARBA00022490"/>
    </source>
</evidence>
<dbReference type="InterPro" id="IPR018356">
    <property type="entry name" value="Tscrpt_reg_HTH_DeoR_CS"/>
</dbReference>
<dbReference type="Gene3D" id="1.10.10.10">
    <property type="entry name" value="Winged helix-like DNA-binding domain superfamily/Winged helix DNA-binding domain"/>
    <property type="match status" value="1"/>
</dbReference>
<dbReference type="FunFam" id="1.10.10.10:FF:000160">
    <property type="entry name" value="HTH-type transcriptional regulator UlaR"/>
    <property type="match status" value="1"/>
</dbReference>
<feature type="domain" description="HTH deoR-type" evidence="6">
    <location>
        <begin position="33"/>
        <end position="88"/>
    </location>
</feature>
<accession>G9Y431</accession>
<dbReference type="Pfam" id="PF00455">
    <property type="entry name" value="DeoRC"/>
    <property type="match status" value="1"/>
</dbReference>
<dbReference type="PROSITE" id="PS51000">
    <property type="entry name" value="HTH_DEOR_2"/>
    <property type="match status" value="1"/>
</dbReference>
<dbReference type="GO" id="GO:0003700">
    <property type="term" value="F:DNA-binding transcription factor activity"/>
    <property type="evidence" value="ECO:0007669"/>
    <property type="project" value="InterPro"/>
</dbReference>
<dbReference type="InterPro" id="IPR037171">
    <property type="entry name" value="NagB/RpiA_transferase-like"/>
</dbReference>
<dbReference type="HOGENOM" id="CLU_060699_3_2_6"/>
<keyword evidence="4" id="KW-0238">DNA-binding</keyword>
<dbReference type="SUPFAM" id="SSF100950">
    <property type="entry name" value="NagB/RpiA/CoA transferase-like"/>
    <property type="match status" value="1"/>
</dbReference>
<keyword evidence="3" id="KW-0805">Transcription regulation</keyword>
<evidence type="ECO:0000256" key="5">
    <source>
        <dbReference type="ARBA" id="ARBA00023163"/>
    </source>
</evidence>
<proteinExistence type="predicted"/>
<dbReference type="InterPro" id="IPR050313">
    <property type="entry name" value="Carb_Metab_HTH_regulators"/>
</dbReference>
<keyword evidence="1" id="KW-0963">Cytoplasm</keyword>
<dbReference type="EMBL" id="AGCI01000026">
    <property type="protein sequence ID" value="EHM44998.1"/>
    <property type="molecule type" value="Genomic_DNA"/>
</dbReference>
<keyword evidence="2" id="KW-0678">Repressor</keyword>
<dbReference type="PANTHER" id="PTHR30363">
    <property type="entry name" value="HTH-TYPE TRANSCRIPTIONAL REGULATOR SRLR-RELATED"/>
    <property type="match status" value="1"/>
</dbReference>
<dbReference type="AlphaFoldDB" id="G9Y431"/>
<evidence type="ECO:0000256" key="3">
    <source>
        <dbReference type="ARBA" id="ARBA00023015"/>
    </source>
</evidence>
<dbReference type="SUPFAM" id="SSF46785">
    <property type="entry name" value="Winged helix' DNA-binding domain"/>
    <property type="match status" value="1"/>
</dbReference>
<evidence type="ECO:0000313" key="7">
    <source>
        <dbReference type="EMBL" id="EHM44998.1"/>
    </source>
</evidence>
<organism evidence="7 8">
    <name type="scientific">Hafnia alvei ATCC 51873</name>
    <dbReference type="NCBI Taxonomy" id="1002364"/>
    <lineage>
        <taxon>Bacteria</taxon>
        <taxon>Pseudomonadati</taxon>
        <taxon>Pseudomonadota</taxon>
        <taxon>Gammaproteobacteria</taxon>
        <taxon>Enterobacterales</taxon>
        <taxon>Hafniaceae</taxon>
        <taxon>Hafnia</taxon>
    </lineage>
</organism>
<dbReference type="PATRIC" id="fig|1002364.3.peg.1205"/>
<dbReference type="PROSITE" id="PS00894">
    <property type="entry name" value="HTH_DEOR_1"/>
    <property type="match status" value="1"/>
</dbReference>
<evidence type="ECO:0000313" key="8">
    <source>
        <dbReference type="Proteomes" id="UP000005959"/>
    </source>
</evidence>
<dbReference type="PANTHER" id="PTHR30363:SF55">
    <property type="entry name" value="HTH-TYPE TRANSCRIPTIONAL REGULATOR ULAR"/>
    <property type="match status" value="1"/>
</dbReference>
<reference evidence="7 8" key="1">
    <citation type="submission" date="2011-08" db="EMBL/GenBank/DDBJ databases">
        <authorList>
            <person name="Weinstock G."/>
            <person name="Sodergren E."/>
            <person name="Clifton S."/>
            <person name="Fulton L."/>
            <person name="Fulton B."/>
            <person name="Courtney L."/>
            <person name="Fronick C."/>
            <person name="Harrison M."/>
            <person name="Strong C."/>
            <person name="Farmer C."/>
            <person name="Delahaunty K."/>
            <person name="Markovic C."/>
            <person name="Hall O."/>
            <person name="Minx P."/>
            <person name="Tomlinson C."/>
            <person name="Mitreva M."/>
            <person name="Hou S."/>
            <person name="Chen J."/>
            <person name="Wollam A."/>
            <person name="Pepin K.H."/>
            <person name="Johnson M."/>
            <person name="Bhonagiri V."/>
            <person name="Zhang X."/>
            <person name="Suruliraj S."/>
            <person name="Warren W."/>
            <person name="Chinwalla A."/>
            <person name="Mardis E.R."/>
            <person name="Wilson R.K."/>
        </authorList>
    </citation>
    <scope>NUCLEOTIDE SEQUENCE [LARGE SCALE GENOMIC DNA]</scope>
    <source>
        <strain evidence="7 8">ATCC 51873</strain>
    </source>
</reference>
<evidence type="ECO:0000256" key="2">
    <source>
        <dbReference type="ARBA" id="ARBA00022491"/>
    </source>
</evidence>
<dbReference type="PRINTS" id="PR00037">
    <property type="entry name" value="HTHLACR"/>
</dbReference>
<gene>
    <name evidence="7" type="ORF">HMPREF0454_01311</name>
</gene>
<comment type="caution">
    <text evidence="7">The sequence shown here is derived from an EMBL/GenBank/DDBJ whole genome shotgun (WGS) entry which is preliminary data.</text>
</comment>
<dbReference type="InterPro" id="IPR014036">
    <property type="entry name" value="DeoR-like_C"/>
</dbReference>
<evidence type="ECO:0000259" key="6">
    <source>
        <dbReference type="PROSITE" id="PS51000"/>
    </source>
</evidence>
<dbReference type="Proteomes" id="UP000005959">
    <property type="component" value="Unassembled WGS sequence"/>
</dbReference>
<dbReference type="NCBIfam" id="NF010034">
    <property type="entry name" value="PRK13509.1"/>
    <property type="match status" value="1"/>
</dbReference>